<dbReference type="KEGG" id="xce:Xcel_0813"/>
<gene>
    <name evidence="1" type="ordered locus">Xcel_0813</name>
</gene>
<dbReference type="OrthoDB" id="4829066at2"/>
<dbReference type="STRING" id="446471.Xcel_0813"/>
<organism evidence="1 2">
    <name type="scientific">Xylanimonas cellulosilytica (strain DSM 15894 / JCM 12276 / CECT 5975 / KCTC 9989 / LMG 20990 / NBRC 107835 / XIL07)</name>
    <dbReference type="NCBI Taxonomy" id="446471"/>
    <lineage>
        <taxon>Bacteria</taxon>
        <taxon>Bacillati</taxon>
        <taxon>Actinomycetota</taxon>
        <taxon>Actinomycetes</taxon>
        <taxon>Micrococcales</taxon>
        <taxon>Promicromonosporaceae</taxon>
        <taxon>Xylanimonas</taxon>
    </lineage>
</organism>
<dbReference type="Proteomes" id="UP000002255">
    <property type="component" value="Chromosome"/>
</dbReference>
<proteinExistence type="predicted"/>
<evidence type="ECO:0000313" key="1">
    <source>
        <dbReference type="EMBL" id="ACZ29850.1"/>
    </source>
</evidence>
<dbReference type="AlphaFoldDB" id="D1BY07"/>
<dbReference type="HOGENOM" id="CLU_953004_0_0_11"/>
<sequence length="292" mass="32658">MDPIADFPDAIAPIINAETGEVARGSFRFAPSFFDDNNLANVAEHAYVSCLRENGYENDQTRWRPADDVMKNDSLAGVWRVEDAERFAFVRAMSAADMVLNDVENAVLSDAERAEAQAQVDRMREVLEARNSARQTEAFKAADAVCDEDPEVVRWRGLQAGAGKANAGPWWEEFDQAMIRAFEGPRMTVIEDDFAACLEASGARGVDPQMRGYDKRFAVEGQDFRVDEQQITLALIAVQCKASINGVERMMNLVAEYEAPVYLKYRAELDERVAEVADERAAVAEYWARHAE</sequence>
<dbReference type="EMBL" id="CP001821">
    <property type="protein sequence ID" value="ACZ29850.1"/>
    <property type="molecule type" value="Genomic_DNA"/>
</dbReference>
<protein>
    <submittedName>
        <fullName evidence="1">Uncharacterized protein</fullName>
    </submittedName>
</protein>
<accession>D1BY07</accession>
<name>D1BY07_XYLCX</name>
<dbReference type="RefSeq" id="WP_012877592.1">
    <property type="nucleotide sequence ID" value="NC_013530.1"/>
</dbReference>
<keyword evidence="2" id="KW-1185">Reference proteome</keyword>
<evidence type="ECO:0000313" key="2">
    <source>
        <dbReference type="Proteomes" id="UP000002255"/>
    </source>
</evidence>
<reference evidence="1 2" key="2">
    <citation type="journal article" date="2010" name="Stand. Genomic Sci.">
        <title>Complete genome sequence of Xylanimonas cellulosilytica type strain (XIL07).</title>
        <authorList>
            <person name="Foster B."/>
            <person name="Pukall R."/>
            <person name="Abt B."/>
            <person name="Nolan M."/>
            <person name="Glavina Del Rio T."/>
            <person name="Chen F."/>
            <person name="Lucas S."/>
            <person name="Tice H."/>
            <person name="Pitluck S."/>
            <person name="Cheng J.-F."/>
            <person name="Chertkov O."/>
            <person name="Brettin T."/>
            <person name="Han C."/>
            <person name="Detter J.C."/>
            <person name="Bruce D."/>
            <person name="Goodwin L."/>
            <person name="Ivanova N."/>
            <person name="Mavromatis K."/>
            <person name="Pati A."/>
            <person name="Mikhailova N."/>
            <person name="Chen A."/>
            <person name="Palaniappan K."/>
            <person name="Land M."/>
            <person name="Hauser L."/>
            <person name="Chang Y.-J."/>
            <person name="Jeffries C.D."/>
            <person name="Chain P."/>
            <person name="Rohde M."/>
            <person name="Goeker M."/>
            <person name="Bristow J."/>
            <person name="Eisen J.A."/>
            <person name="Markowitz V."/>
            <person name="Hugenholtz P."/>
            <person name="Kyrpides N.C."/>
            <person name="Klenk H.-P."/>
            <person name="Lapidus A."/>
        </authorList>
    </citation>
    <scope>NUCLEOTIDE SEQUENCE [LARGE SCALE GENOMIC DNA]</scope>
    <source>
        <strain evidence="2">DSM 15894 / CECT 5975 / LMG 20990 / XIL07</strain>
    </source>
</reference>
<reference evidence="2" key="1">
    <citation type="submission" date="2009-11" db="EMBL/GenBank/DDBJ databases">
        <title>The complete chromosome of Xylanimonas cellulosilytica DSM 15894.</title>
        <authorList>
            <consortium name="US DOE Joint Genome Institute (JGI-PGF)"/>
            <person name="Lucas S."/>
            <person name="Copeland A."/>
            <person name="Lapidus A."/>
            <person name="Glavina del Rio T."/>
            <person name="Dalin E."/>
            <person name="Tice H."/>
            <person name="Bruce D."/>
            <person name="Goodwin L."/>
            <person name="Pitluck S."/>
            <person name="Kyrpides N."/>
            <person name="Mavromatis K."/>
            <person name="Ivanova N."/>
            <person name="Mikhailova N."/>
            <person name="Foster B."/>
            <person name="Clum A."/>
            <person name="Brettin T."/>
            <person name="Detter J.C."/>
            <person name="Han C."/>
            <person name="Larimer F."/>
            <person name="Land M."/>
            <person name="Hauser L."/>
            <person name="Markowitz V."/>
            <person name="Cheng J.F."/>
            <person name="Hugenholtz P."/>
            <person name="Woyke T."/>
            <person name="Wu D."/>
            <person name="Gehrich-Schroeter G."/>
            <person name="Schneider S."/>
            <person name="Pukall S.R."/>
            <person name="Klenk H.P."/>
            <person name="Eisen J.A."/>
        </authorList>
    </citation>
    <scope>NUCLEOTIDE SEQUENCE [LARGE SCALE GENOMIC DNA]</scope>
    <source>
        <strain evidence="2">DSM 15894 / CECT 5975 / LMG 20990 / XIL07</strain>
    </source>
</reference>